<organism evidence="2 3">
    <name type="scientific">Photobacterium aphoticum</name>
    <dbReference type="NCBI Taxonomy" id="754436"/>
    <lineage>
        <taxon>Bacteria</taxon>
        <taxon>Pseudomonadati</taxon>
        <taxon>Pseudomonadota</taxon>
        <taxon>Gammaproteobacteria</taxon>
        <taxon>Vibrionales</taxon>
        <taxon>Vibrionaceae</taxon>
        <taxon>Photobacterium</taxon>
    </lineage>
</organism>
<dbReference type="Pfam" id="PF13180">
    <property type="entry name" value="PDZ_2"/>
    <property type="match status" value="1"/>
</dbReference>
<dbReference type="Gene3D" id="2.30.42.10">
    <property type="match status" value="1"/>
</dbReference>
<dbReference type="AlphaFoldDB" id="A0A090QTD5"/>
<dbReference type="InterPro" id="IPR001478">
    <property type="entry name" value="PDZ"/>
</dbReference>
<dbReference type="Proteomes" id="UP000029227">
    <property type="component" value="Unassembled WGS sequence"/>
</dbReference>
<accession>A0A090QTD5</accession>
<dbReference type="SUPFAM" id="SSF50156">
    <property type="entry name" value="PDZ domain-like"/>
    <property type="match status" value="1"/>
</dbReference>
<dbReference type="STRING" id="754436.JCM19237_2526"/>
<comment type="caution">
    <text evidence="2">The sequence shown here is derived from an EMBL/GenBank/DDBJ whole genome shotgun (WGS) entry which is preliminary data.</text>
</comment>
<evidence type="ECO:0000313" key="3">
    <source>
        <dbReference type="Proteomes" id="UP000029227"/>
    </source>
</evidence>
<sequence>MGMDPNGPAAKAGFKVQDILIEIDGKPVTDRRNVLDIVTELRPGTEATMKVLRNGKPTTLKVQIGDEPSGY</sequence>
<keyword evidence="2" id="KW-0645">Protease</keyword>
<dbReference type="eggNOG" id="COG0265">
    <property type="taxonomic scope" value="Bacteria"/>
</dbReference>
<dbReference type="GO" id="GO:0008233">
    <property type="term" value="F:peptidase activity"/>
    <property type="evidence" value="ECO:0007669"/>
    <property type="project" value="UniProtKB-KW"/>
</dbReference>
<dbReference type="InterPro" id="IPR036034">
    <property type="entry name" value="PDZ_sf"/>
</dbReference>
<gene>
    <name evidence="2" type="ORF">JCM19237_2526</name>
</gene>
<evidence type="ECO:0000313" key="2">
    <source>
        <dbReference type="EMBL" id="GAL06435.1"/>
    </source>
</evidence>
<dbReference type="EMBL" id="BBMN01000011">
    <property type="protein sequence ID" value="GAL06435.1"/>
    <property type="molecule type" value="Genomic_DNA"/>
</dbReference>
<dbReference type="GO" id="GO:0006508">
    <property type="term" value="P:proteolysis"/>
    <property type="evidence" value="ECO:0007669"/>
    <property type="project" value="UniProtKB-KW"/>
</dbReference>
<name>A0A090QTD5_9GAMM</name>
<protein>
    <submittedName>
        <fullName evidence="2">Outer membrane stress sensor protease DegS</fullName>
    </submittedName>
</protein>
<feature type="domain" description="PDZ" evidence="1">
    <location>
        <begin position="4"/>
        <end position="64"/>
    </location>
</feature>
<reference evidence="2 3" key="1">
    <citation type="journal article" date="2014" name="Genome Announc.">
        <title>Draft Genome Sequences of Two Vibrionaceae Species, Vibrio ponticus C121 and Photobacterium aphoticum C119, Isolated as Coral Reef Microbiota.</title>
        <authorList>
            <person name="Al-saari N."/>
            <person name="Meirelles P.M."/>
            <person name="Mino S."/>
            <person name="Suda W."/>
            <person name="Oshima K."/>
            <person name="Hattori M."/>
            <person name="Ohkuma M."/>
            <person name="Thompson F.L."/>
            <person name="Gomez-Gil B."/>
            <person name="Sawabe T."/>
            <person name="Sawabe T."/>
        </authorList>
    </citation>
    <scope>NUCLEOTIDE SEQUENCE [LARGE SCALE GENOMIC DNA]</scope>
    <source>
        <strain evidence="2 3">JCM 19237</strain>
    </source>
</reference>
<keyword evidence="2" id="KW-0378">Hydrolase</keyword>
<evidence type="ECO:0000259" key="1">
    <source>
        <dbReference type="Pfam" id="PF13180"/>
    </source>
</evidence>
<proteinExistence type="predicted"/>